<reference evidence="3 4" key="1">
    <citation type="journal article" date="2016" name="Proc. Natl. Acad. Sci. U.S.A.">
        <title>Comparative genomics of biotechnologically important yeasts.</title>
        <authorList>
            <person name="Riley R."/>
            <person name="Haridas S."/>
            <person name="Wolfe K.H."/>
            <person name="Lopes M.R."/>
            <person name="Hittinger C.T."/>
            <person name="Goeker M."/>
            <person name="Salamov A.A."/>
            <person name="Wisecaver J.H."/>
            <person name="Long T.M."/>
            <person name="Calvey C.H."/>
            <person name="Aerts A.L."/>
            <person name="Barry K.W."/>
            <person name="Choi C."/>
            <person name="Clum A."/>
            <person name="Coughlan A.Y."/>
            <person name="Deshpande S."/>
            <person name="Douglass A.P."/>
            <person name="Hanson S.J."/>
            <person name="Klenk H.-P."/>
            <person name="LaButti K.M."/>
            <person name="Lapidus A."/>
            <person name="Lindquist E.A."/>
            <person name="Lipzen A.M."/>
            <person name="Meier-Kolthoff J.P."/>
            <person name="Ohm R.A."/>
            <person name="Otillar R.P."/>
            <person name="Pangilinan J.L."/>
            <person name="Peng Y."/>
            <person name="Rokas A."/>
            <person name="Rosa C.A."/>
            <person name="Scheuner C."/>
            <person name="Sibirny A.A."/>
            <person name="Slot J.C."/>
            <person name="Stielow J.B."/>
            <person name="Sun H."/>
            <person name="Kurtzman C.P."/>
            <person name="Blackwell M."/>
            <person name="Grigoriev I.V."/>
            <person name="Jeffries T.W."/>
        </authorList>
    </citation>
    <scope>NUCLEOTIDE SEQUENCE [LARGE SCALE GENOMIC DNA]</scope>
    <source>
        <strain evidence="3 4">DSM 6958</strain>
    </source>
</reference>
<feature type="region of interest" description="Disordered" evidence="1">
    <location>
        <begin position="1"/>
        <end position="30"/>
    </location>
</feature>
<dbReference type="SUPFAM" id="SSF55729">
    <property type="entry name" value="Acyl-CoA N-acyltransferases (Nat)"/>
    <property type="match status" value="1"/>
</dbReference>
<keyword evidence="4" id="KW-1185">Reference proteome</keyword>
<dbReference type="CDD" id="cd04301">
    <property type="entry name" value="NAT_SF"/>
    <property type="match status" value="1"/>
</dbReference>
<dbReference type="Proteomes" id="UP000095009">
    <property type="component" value="Unassembled WGS sequence"/>
</dbReference>
<dbReference type="EMBL" id="KV454407">
    <property type="protein sequence ID" value="ODQ67261.1"/>
    <property type="molecule type" value="Genomic_DNA"/>
</dbReference>
<keyword evidence="2" id="KW-1133">Transmembrane helix</keyword>
<evidence type="ECO:0000313" key="3">
    <source>
        <dbReference type="EMBL" id="ODQ67261.1"/>
    </source>
</evidence>
<dbReference type="AlphaFoldDB" id="A0A1E3PPB7"/>
<organism evidence="3 4">
    <name type="scientific">Nadsonia fulvescens var. elongata DSM 6958</name>
    <dbReference type="NCBI Taxonomy" id="857566"/>
    <lineage>
        <taxon>Eukaryota</taxon>
        <taxon>Fungi</taxon>
        <taxon>Dikarya</taxon>
        <taxon>Ascomycota</taxon>
        <taxon>Saccharomycotina</taxon>
        <taxon>Dipodascomycetes</taxon>
        <taxon>Dipodascales</taxon>
        <taxon>Dipodascales incertae sedis</taxon>
        <taxon>Nadsonia</taxon>
    </lineage>
</organism>
<name>A0A1E3PPB7_9ASCO</name>
<dbReference type="InterPro" id="IPR016181">
    <property type="entry name" value="Acyl_CoA_acyltransferase"/>
</dbReference>
<sequence>MTKALKNRKKADSTRTTPAKAGGLQQMSPDKNVQDAGGSFFKESPLIVSNLLAATTLVADGIAQRRNKANNIIIYHPCTISFLVVLFGLASYQMDLIHNIGTGIISLSIIIASVLVSAVSLSESFIRQAKKFTPDSIFGDGSVTKLGKNKSPESLIEIPENIKANTYIYNGNVVGVASIEFHHEESSANITSWTSLRRYRKLGLGTDLLYWCLDQARKEPGIKKVTISCLNLEKEAESLLAKKDFKQIKSTRVKGPLGFFGITEDTWQFTL</sequence>
<feature type="transmembrane region" description="Helical" evidence="2">
    <location>
        <begin position="100"/>
        <end position="121"/>
    </location>
</feature>
<evidence type="ECO:0000313" key="4">
    <source>
        <dbReference type="Proteomes" id="UP000095009"/>
    </source>
</evidence>
<evidence type="ECO:0000256" key="1">
    <source>
        <dbReference type="SAM" id="MobiDB-lite"/>
    </source>
</evidence>
<keyword evidence="2" id="KW-0812">Transmembrane</keyword>
<dbReference type="OrthoDB" id="5343688at2759"/>
<dbReference type="Pfam" id="PF11124">
    <property type="entry name" value="Pho86"/>
    <property type="match status" value="1"/>
</dbReference>
<gene>
    <name evidence="3" type="ORF">NADFUDRAFT_49698</name>
</gene>
<feature type="transmembrane region" description="Helical" evidence="2">
    <location>
        <begin position="72"/>
        <end position="94"/>
    </location>
</feature>
<keyword evidence="2" id="KW-0472">Membrane</keyword>
<protein>
    <submittedName>
        <fullName evidence="3">Uncharacterized protein</fullName>
    </submittedName>
</protein>
<proteinExistence type="predicted"/>
<dbReference type="Gene3D" id="3.40.630.30">
    <property type="match status" value="1"/>
</dbReference>
<dbReference type="InterPro" id="IPR024297">
    <property type="entry name" value="Pho86"/>
</dbReference>
<evidence type="ECO:0000256" key="2">
    <source>
        <dbReference type="SAM" id="Phobius"/>
    </source>
</evidence>
<accession>A0A1E3PPB7</accession>